<feature type="compositionally biased region" description="Low complexity" evidence="1">
    <location>
        <begin position="211"/>
        <end position="221"/>
    </location>
</feature>
<name>A0A9D3QE88_MEGAT</name>
<dbReference type="Proteomes" id="UP001046870">
    <property type="component" value="Chromosome 2"/>
</dbReference>
<protein>
    <submittedName>
        <fullName evidence="2">Uncharacterized protein</fullName>
    </submittedName>
</protein>
<feature type="region of interest" description="Disordered" evidence="1">
    <location>
        <begin position="186"/>
        <end position="293"/>
    </location>
</feature>
<dbReference type="OrthoDB" id="8957442at2759"/>
<feature type="compositionally biased region" description="Basic and acidic residues" evidence="1">
    <location>
        <begin position="467"/>
        <end position="476"/>
    </location>
</feature>
<reference evidence="2" key="1">
    <citation type="submission" date="2021-01" db="EMBL/GenBank/DDBJ databases">
        <authorList>
            <person name="Zahm M."/>
            <person name="Roques C."/>
            <person name="Cabau C."/>
            <person name="Klopp C."/>
            <person name="Donnadieu C."/>
            <person name="Jouanno E."/>
            <person name="Lampietro C."/>
            <person name="Louis A."/>
            <person name="Herpin A."/>
            <person name="Echchiki A."/>
            <person name="Berthelot C."/>
            <person name="Parey E."/>
            <person name="Roest-Crollius H."/>
            <person name="Braasch I."/>
            <person name="Postlethwait J."/>
            <person name="Bobe J."/>
            <person name="Montfort J."/>
            <person name="Bouchez O."/>
            <person name="Begum T."/>
            <person name="Mejri S."/>
            <person name="Adams A."/>
            <person name="Chen W.-J."/>
            <person name="Guiguen Y."/>
        </authorList>
    </citation>
    <scope>NUCLEOTIDE SEQUENCE</scope>
    <source>
        <strain evidence="2">YG-15Mar2019-1</strain>
        <tissue evidence="2">Brain</tissue>
    </source>
</reference>
<comment type="caution">
    <text evidence="2">The sequence shown here is derived from an EMBL/GenBank/DDBJ whole genome shotgun (WGS) entry which is preliminary data.</text>
</comment>
<keyword evidence="3" id="KW-1185">Reference proteome</keyword>
<evidence type="ECO:0000313" key="2">
    <source>
        <dbReference type="EMBL" id="KAG7488861.1"/>
    </source>
</evidence>
<feature type="compositionally biased region" description="Polar residues" evidence="1">
    <location>
        <begin position="275"/>
        <end position="289"/>
    </location>
</feature>
<feature type="region of interest" description="Disordered" evidence="1">
    <location>
        <begin position="467"/>
        <end position="499"/>
    </location>
</feature>
<gene>
    <name evidence="2" type="ORF">MATL_G00039000</name>
</gene>
<evidence type="ECO:0000256" key="1">
    <source>
        <dbReference type="SAM" id="MobiDB-lite"/>
    </source>
</evidence>
<proteinExistence type="predicted"/>
<feature type="region of interest" description="Disordered" evidence="1">
    <location>
        <begin position="588"/>
        <end position="613"/>
    </location>
</feature>
<sequence length="613" mass="67518">MPTKMDDYIKRRMKENADIFRNALERIVQKYSNVDGSGTEVCLRSMTCQTEEGIRPWDGMEAERQMKSLKEEASRKYDDSSSIAMGTEMERSSESLFWDSGADGSQLLSSTASDSCCDQQELLLQPEEQDEELERTLSSQGSMLLQLYPSMLSQVGEACRRQQVTQAASAVLRRYRKRGWRSRMQKPCLQHSVLRKPPRGRGWESGEECDTPTPTSSAPSSAEEHSLLSRTYTVSMPHVPSRAEGGAPIQSLNSRGGRGKSPPVQQGCVPWGPKSPQSPGARQRQSQRVPCTGLQWPSAYGPCGEQSRPPQSPAEICPPSCSGMSPKMGASVLHPVPQEAPHAWWESPAAEQMPQTIPPRLDPPTPFPDISSGGSSAGLWQRRHSLSGCKVSTPPARKLIDLEFERLYQRLVSDCTAPAPPCSAPLSPAPGWGSPKRSMAGIPFSSPSSSLAALALSPLWSRVQKRYRDVDQETSPRSKRSREKYILSPGRSRHADTGLGCSHHSDSCLTYMLPDSPRSKPCWSTYKPRKRLPLLRGSSPGPSRNLGRLLRKAPGSEDGLQELRFCYASRHDDDALSAAYEDDSFCTVSRSDQTGQPGLDQQRNQHSASVMTS</sequence>
<dbReference type="EMBL" id="JAFDVH010000002">
    <property type="protein sequence ID" value="KAG7488861.1"/>
    <property type="molecule type" value="Genomic_DNA"/>
</dbReference>
<accession>A0A9D3QE88</accession>
<organism evidence="2 3">
    <name type="scientific">Megalops atlanticus</name>
    <name type="common">Tarpon</name>
    <name type="synonym">Clupea gigantea</name>
    <dbReference type="NCBI Taxonomy" id="7932"/>
    <lineage>
        <taxon>Eukaryota</taxon>
        <taxon>Metazoa</taxon>
        <taxon>Chordata</taxon>
        <taxon>Craniata</taxon>
        <taxon>Vertebrata</taxon>
        <taxon>Euteleostomi</taxon>
        <taxon>Actinopterygii</taxon>
        <taxon>Neopterygii</taxon>
        <taxon>Teleostei</taxon>
        <taxon>Elopiformes</taxon>
        <taxon>Megalopidae</taxon>
        <taxon>Megalops</taxon>
    </lineage>
</organism>
<evidence type="ECO:0000313" key="3">
    <source>
        <dbReference type="Proteomes" id="UP001046870"/>
    </source>
</evidence>
<dbReference type="Gene3D" id="6.10.250.2320">
    <property type="match status" value="1"/>
</dbReference>
<dbReference type="AlphaFoldDB" id="A0A9D3QE88"/>